<dbReference type="Proteomes" id="UP000277582">
    <property type="component" value="Unassembled WGS sequence"/>
</dbReference>
<organism evidence="1 2">
    <name type="scientific">Candidatus Methanodesulfokora washburnensis</name>
    <dbReference type="NCBI Taxonomy" id="2478471"/>
    <lineage>
        <taxon>Archaea</taxon>
        <taxon>Thermoproteota</taxon>
        <taxon>Candidatus Korarchaeia</taxon>
        <taxon>Candidatus Korarchaeia incertae sedis</taxon>
        <taxon>Candidatus Methanodesulfokora</taxon>
    </lineage>
</organism>
<comment type="caution">
    <text evidence="1">The sequence shown here is derived from an EMBL/GenBank/DDBJ whole genome shotgun (WGS) entry which is preliminary data.</text>
</comment>
<gene>
    <name evidence="1" type="ORF">D6D85_00680</name>
</gene>
<reference evidence="1 2" key="1">
    <citation type="submission" date="2018-10" db="EMBL/GenBank/DDBJ databases">
        <title>Co-occurring genomic capacity for anaerobic methane metabolism and dissimilatory sulfite reduction discovered in the Korarchaeota.</title>
        <authorList>
            <person name="Mckay L.J."/>
            <person name="Dlakic M."/>
            <person name="Fields M.W."/>
            <person name="Delmont T.O."/>
            <person name="Eren A.M."/>
            <person name="Jay Z.J."/>
            <person name="Klingelsmith K.B."/>
            <person name="Rusch D.B."/>
            <person name="Inskeep W.P."/>
        </authorList>
    </citation>
    <scope>NUCLEOTIDE SEQUENCE [LARGE SCALE GENOMIC DNA]</scope>
    <source>
        <strain evidence="1 2">MDKW</strain>
    </source>
</reference>
<protein>
    <submittedName>
        <fullName evidence="1">Uncharacterized protein</fullName>
    </submittedName>
</protein>
<keyword evidence="2" id="KW-1185">Reference proteome</keyword>
<evidence type="ECO:0000313" key="2">
    <source>
        <dbReference type="Proteomes" id="UP000277582"/>
    </source>
</evidence>
<name>A0A429GY42_9CREN</name>
<accession>A0A429GY42</accession>
<dbReference type="AlphaFoldDB" id="A0A429GY42"/>
<proteinExistence type="predicted"/>
<dbReference type="EMBL" id="RCOS01000013">
    <property type="protein sequence ID" value="RSN78672.1"/>
    <property type="molecule type" value="Genomic_DNA"/>
</dbReference>
<evidence type="ECO:0000313" key="1">
    <source>
        <dbReference type="EMBL" id="RSN78672.1"/>
    </source>
</evidence>
<sequence>MRAGSGAVLLVGFALVVMLLSVAGTVTPPSIGIKQDPSQDFTDIASAMNEIAKTCNSFRGDDSEKYYYMDSVLKTMKNGMKVKGISIDNILPSAAGGRCFIVYTLRSWDNSSYFTGVACEPKESQLCKAWRDYLSGTSLEELSQMVIIPPGLCFSGGNNKVDSTHFLIGNPNPVRIHIILAYSGNDELQNLQVQFPGQGEGTIQANNGVVEFYLDPMTNPTGRGVALGQRTMADAFIKIRHTSGQSGLVDKITLTVPEYNFVQEIPIYWNTCPVVSWGQVISSLRG</sequence>